<dbReference type="GO" id="GO:0003009">
    <property type="term" value="P:skeletal muscle contraction"/>
    <property type="evidence" value="ECO:0007669"/>
    <property type="project" value="TreeGrafter"/>
</dbReference>
<feature type="compositionally biased region" description="Pro residues" evidence="1">
    <location>
        <begin position="98"/>
        <end position="111"/>
    </location>
</feature>
<feature type="compositionally biased region" description="Basic and acidic residues" evidence="1">
    <location>
        <begin position="280"/>
        <end position="304"/>
    </location>
</feature>
<dbReference type="InterPro" id="IPR026178">
    <property type="entry name" value="JSRP1"/>
</dbReference>
<feature type="compositionally biased region" description="Low complexity" evidence="1">
    <location>
        <begin position="151"/>
        <end position="172"/>
    </location>
</feature>
<feature type="compositionally biased region" description="Basic residues" evidence="1">
    <location>
        <begin position="322"/>
        <end position="332"/>
    </location>
</feature>
<reference evidence="2" key="1">
    <citation type="submission" date="2019-03" db="EMBL/GenBank/DDBJ databases">
        <title>Genome sequencing and reference-guided assembly of Black Bengal Goat (Capra hircus).</title>
        <authorList>
            <person name="Siddiki A.Z."/>
            <person name="Baten A."/>
            <person name="Billah M."/>
            <person name="Alam M.A.U."/>
            <person name="Shawrob K.S.M."/>
            <person name="Saha S."/>
            <person name="Chowdhury M."/>
            <person name="Rahman A.H."/>
            <person name="Stear M."/>
            <person name="Miah G."/>
            <person name="Das G.B."/>
            <person name="Hossain M.M."/>
            <person name="Kumkum M."/>
            <person name="Islam M.S."/>
            <person name="Mollah A.M."/>
            <person name="Ahsan A."/>
            <person name="Tusar F."/>
            <person name="Khan M.K.I."/>
        </authorList>
    </citation>
    <scope>NUCLEOTIDE SEQUENCE [LARGE SCALE GENOMIC DNA]</scope>
</reference>
<accession>A0A8C2SIE5</accession>
<dbReference type="Ensembl" id="ENSCHIT00010060318.1">
    <property type="protein sequence ID" value="ENSCHIP00010043459.1"/>
    <property type="gene ID" value="ENSCHIG00010031564.1"/>
</dbReference>
<feature type="region of interest" description="Disordered" evidence="1">
    <location>
        <begin position="23"/>
        <end position="118"/>
    </location>
</feature>
<evidence type="ECO:0008006" key="3">
    <source>
        <dbReference type="Google" id="ProtNLM"/>
    </source>
</evidence>
<reference evidence="2" key="2">
    <citation type="submission" date="2025-08" db="UniProtKB">
        <authorList>
            <consortium name="Ensembl"/>
        </authorList>
    </citation>
    <scope>IDENTIFICATION</scope>
</reference>
<feature type="compositionally biased region" description="Polar residues" evidence="1">
    <location>
        <begin position="34"/>
        <end position="48"/>
    </location>
</feature>
<feature type="compositionally biased region" description="Low complexity" evidence="1">
    <location>
        <begin position="80"/>
        <end position="89"/>
    </location>
</feature>
<dbReference type="AlphaFoldDB" id="A0A8C2SIE5"/>
<feature type="region of interest" description="Disordered" evidence="1">
    <location>
        <begin position="149"/>
        <end position="332"/>
    </location>
</feature>
<dbReference type="PANTHER" id="PTHR22397">
    <property type="entry name" value="JUNCTIONAL SARCOPLASMIC RETICULUM PROTEIN 1"/>
    <property type="match status" value="1"/>
</dbReference>
<proteinExistence type="predicted"/>
<dbReference type="Pfam" id="PF15312">
    <property type="entry name" value="JSRP"/>
    <property type="match status" value="1"/>
</dbReference>
<organism evidence="2">
    <name type="scientific">Capra hircus</name>
    <name type="common">Goat</name>
    <dbReference type="NCBI Taxonomy" id="9925"/>
    <lineage>
        <taxon>Eukaryota</taxon>
        <taxon>Metazoa</taxon>
        <taxon>Chordata</taxon>
        <taxon>Craniata</taxon>
        <taxon>Vertebrata</taxon>
        <taxon>Euteleostomi</taxon>
        <taxon>Mammalia</taxon>
        <taxon>Eutheria</taxon>
        <taxon>Laurasiatheria</taxon>
        <taxon>Artiodactyla</taxon>
        <taxon>Ruminantia</taxon>
        <taxon>Pecora</taxon>
        <taxon>Bovidae</taxon>
        <taxon>Caprinae</taxon>
        <taxon>Capra</taxon>
    </lineage>
</organism>
<sequence>MATRALEELDGGLGSCQVDEDLSALADPCPGQPQEDSVQVTSRLADSSSRSHDSQERVTEGSPTGSVDTNEAAKPAGTQPPLALAAPRSPARKKAQTTPPPQPPPPPPPPALSDELPWGDLTLNKCLVLASLVALLGSAFQLCREAVAGDAEAPAPVPESWASSSSSSKGPTSPLPKPEAWAPPVRQTERPSKLEERVQDPRSKEAAKKDEWESEEAADEEHAPLAGRGPKERLKEKPRKERPRKEKPQKAERLRKEKPWKEEKPRGPRGAREPQGALPRHWEAREGGHRPWGRDSGAPEDRKRQAWVSPRRPDEEDWPPGRQKRRPGKGRD</sequence>
<evidence type="ECO:0000256" key="1">
    <source>
        <dbReference type="SAM" id="MobiDB-lite"/>
    </source>
</evidence>
<feature type="compositionally biased region" description="Basic and acidic residues" evidence="1">
    <location>
        <begin position="187"/>
        <end position="211"/>
    </location>
</feature>
<name>A0A8C2SIE5_CAPHI</name>
<evidence type="ECO:0000313" key="2">
    <source>
        <dbReference type="Ensembl" id="ENSCHIP00010043459.1"/>
    </source>
</evidence>
<feature type="compositionally biased region" description="Basic and acidic residues" evidence="1">
    <location>
        <begin position="229"/>
        <end position="272"/>
    </location>
</feature>
<protein>
    <recommendedName>
        <fullName evidence="3">Junctional sarcoplasmic reticulum protein 1</fullName>
    </recommendedName>
</protein>
<dbReference type="PANTHER" id="PTHR22397:SF2">
    <property type="entry name" value="JUNCTIONAL SARCOPLASMIC RETICULUM PROTEIN 1"/>
    <property type="match status" value="1"/>
</dbReference>
<feature type="compositionally biased region" description="Basic and acidic residues" evidence="1">
    <location>
        <begin position="49"/>
        <end position="59"/>
    </location>
</feature>
<dbReference type="GO" id="GO:0016529">
    <property type="term" value="C:sarcoplasmic reticulum"/>
    <property type="evidence" value="ECO:0007669"/>
    <property type="project" value="TreeGrafter"/>
</dbReference>